<proteinExistence type="predicted"/>
<accession>A0A2T0U4G6</accession>
<evidence type="ECO:0000313" key="2">
    <source>
        <dbReference type="EMBL" id="PRY52819.1"/>
    </source>
</evidence>
<dbReference type="AlphaFoldDB" id="A0A2T0U4G6"/>
<reference evidence="2 3" key="1">
    <citation type="submission" date="2018-03" db="EMBL/GenBank/DDBJ databases">
        <title>Genomic Encyclopedia of Type Strains, Phase III (KMG-III): the genomes of soil and plant-associated and newly described type strains.</title>
        <authorList>
            <person name="Whitman W."/>
        </authorList>
    </citation>
    <scope>NUCLEOTIDE SEQUENCE [LARGE SCALE GENOMIC DNA]</scope>
    <source>
        <strain evidence="2 3">CGMCC 1.9313</strain>
    </source>
</reference>
<organism evidence="2 3">
    <name type="scientific">Arcticibacter pallidicorallinus</name>
    <dbReference type="NCBI Taxonomy" id="1259464"/>
    <lineage>
        <taxon>Bacteria</taxon>
        <taxon>Pseudomonadati</taxon>
        <taxon>Bacteroidota</taxon>
        <taxon>Sphingobacteriia</taxon>
        <taxon>Sphingobacteriales</taxon>
        <taxon>Sphingobacteriaceae</taxon>
        <taxon>Arcticibacter</taxon>
    </lineage>
</organism>
<keyword evidence="3" id="KW-1185">Reference proteome</keyword>
<feature type="transmembrane region" description="Helical" evidence="1">
    <location>
        <begin position="5"/>
        <end position="23"/>
    </location>
</feature>
<keyword evidence="1" id="KW-0472">Membrane</keyword>
<evidence type="ECO:0000313" key="3">
    <source>
        <dbReference type="Proteomes" id="UP000238034"/>
    </source>
</evidence>
<keyword evidence="1" id="KW-0812">Transmembrane</keyword>
<dbReference type="RefSeq" id="WP_106293220.1">
    <property type="nucleotide sequence ID" value="NZ_PVTH01000005.1"/>
</dbReference>
<dbReference type="EMBL" id="PVTH01000005">
    <property type="protein sequence ID" value="PRY52819.1"/>
    <property type="molecule type" value="Genomic_DNA"/>
</dbReference>
<keyword evidence="1" id="KW-1133">Transmembrane helix</keyword>
<gene>
    <name evidence="2" type="ORF">B0I27_105288</name>
</gene>
<dbReference type="Proteomes" id="UP000238034">
    <property type="component" value="Unassembled WGS sequence"/>
</dbReference>
<feature type="transmembrane region" description="Helical" evidence="1">
    <location>
        <begin position="74"/>
        <end position="95"/>
    </location>
</feature>
<sequence>MIIKLFHFLSLFAYLNIIVYEAGVNPTLDKQYIFAGDSIIEFILDDVMDIPMKSHGNDIEIPNEKYRVFQSVSFIAPLIYFFSLIFVFSSICRTIKINHPFYRTKSFCLPGYYSYLFRLKPF</sequence>
<dbReference type="OrthoDB" id="799646at2"/>
<comment type="caution">
    <text evidence="2">The sequence shown here is derived from an EMBL/GenBank/DDBJ whole genome shotgun (WGS) entry which is preliminary data.</text>
</comment>
<name>A0A2T0U4G6_9SPHI</name>
<protein>
    <submittedName>
        <fullName evidence="2">Uncharacterized protein</fullName>
    </submittedName>
</protein>
<evidence type="ECO:0000256" key="1">
    <source>
        <dbReference type="SAM" id="Phobius"/>
    </source>
</evidence>